<dbReference type="InParanoid" id="A0A194R979"/>
<organism evidence="2 3">
    <name type="scientific">Papilio machaon</name>
    <name type="common">Old World swallowtail butterfly</name>
    <dbReference type="NCBI Taxonomy" id="76193"/>
    <lineage>
        <taxon>Eukaryota</taxon>
        <taxon>Metazoa</taxon>
        <taxon>Ecdysozoa</taxon>
        <taxon>Arthropoda</taxon>
        <taxon>Hexapoda</taxon>
        <taxon>Insecta</taxon>
        <taxon>Pterygota</taxon>
        <taxon>Neoptera</taxon>
        <taxon>Endopterygota</taxon>
        <taxon>Lepidoptera</taxon>
        <taxon>Glossata</taxon>
        <taxon>Ditrysia</taxon>
        <taxon>Papilionoidea</taxon>
        <taxon>Papilionidae</taxon>
        <taxon>Papilioninae</taxon>
        <taxon>Papilio</taxon>
    </lineage>
</organism>
<name>A0A194R979_PAPMA</name>
<proteinExistence type="predicted"/>
<sequence>MYSSDDYNEGGYESYGDYEPHTGDPQYDLEYDRSYYKMPEMVIIHIINQLNHKFLNPLK</sequence>
<dbReference type="AlphaFoldDB" id="A0A194R979"/>
<dbReference type="EMBL" id="KQ460500">
    <property type="protein sequence ID" value="KPJ14187.1"/>
    <property type="molecule type" value="Genomic_DNA"/>
</dbReference>
<dbReference type="Proteomes" id="UP000053240">
    <property type="component" value="Unassembled WGS sequence"/>
</dbReference>
<protein>
    <submittedName>
        <fullName evidence="2">Uncharacterized protein</fullName>
    </submittedName>
</protein>
<gene>
    <name evidence="2" type="ORF">RR48_06937</name>
</gene>
<feature type="region of interest" description="Disordered" evidence="1">
    <location>
        <begin position="1"/>
        <end position="26"/>
    </location>
</feature>
<reference evidence="2 3" key="1">
    <citation type="journal article" date="2015" name="Nat. Commun.">
        <title>Outbred genome sequencing and CRISPR/Cas9 gene editing in butterflies.</title>
        <authorList>
            <person name="Li X."/>
            <person name="Fan D."/>
            <person name="Zhang W."/>
            <person name="Liu G."/>
            <person name="Zhang L."/>
            <person name="Zhao L."/>
            <person name="Fang X."/>
            <person name="Chen L."/>
            <person name="Dong Y."/>
            <person name="Chen Y."/>
            <person name="Ding Y."/>
            <person name="Zhao R."/>
            <person name="Feng M."/>
            <person name="Zhu Y."/>
            <person name="Feng Y."/>
            <person name="Jiang X."/>
            <person name="Zhu D."/>
            <person name="Xiang H."/>
            <person name="Feng X."/>
            <person name="Li S."/>
            <person name="Wang J."/>
            <person name="Zhang G."/>
            <person name="Kronforst M.R."/>
            <person name="Wang W."/>
        </authorList>
    </citation>
    <scope>NUCLEOTIDE SEQUENCE [LARGE SCALE GENOMIC DNA]</scope>
    <source>
        <strain evidence="2">Ya'a_city_454_Pm</strain>
        <tissue evidence="2">Whole body</tissue>
    </source>
</reference>
<evidence type="ECO:0000313" key="3">
    <source>
        <dbReference type="Proteomes" id="UP000053240"/>
    </source>
</evidence>
<dbReference type="STRING" id="76193.A0A194R979"/>
<evidence type="ECO:0000256" key="1">
    <source>
        <dbReference type="SAM" id="MobiDB-lite"/>
    </source>
</evidence>
<evidence type="ECO:0000313" key="2">
    <source>
        <dbReference type="EMBL" id="KPJ14187.1"/>
    </source>
</evidence>
<accession>A0A194R979</accession>
<keyword evidence="3" id="KW-1185">Reference proteome</keyword>